<feature type="domain" description="Transcobalamin-like C-terminal" evidence="2">
    <location>
        <begin position="65"/>
        <end position="131"/>
    </location>
</feature>
<accession>C8NIX1</accession>
<feature type="signal peptide" evidence="1">
    <location>
        <begin position="1"/>
        <end position="22"/>
    </location>
</feature>
<dbReference type="AlphaFoldDB" id="C8NIX1"/>
<protein>
    <recommendedName>
        <fullName evidence="2">Transcobalamin-like C-terminal domain-containing protein</fullName>
    </recommendedName>
</protein>
<keyword evidence="1" id="KW-0732">Signal</keyword>
<comment type="caution">
    <text evidence="3">The sequence shown here is derived from an EMBL/GenBank/DDBJ whole genome shotgun (WGS) entry which is preliminary data.</text>
</comment>
<dbReference type="InterPro" id="IPR027954">
    <property type="entry name" value="Transcobalamin-like_C"/>
</dbReference>
<name>C8NIX1_9LACT</name>
<dbReference type="Gene3D" id="2.170.130.30">
    <property type="match status" value="1"/>
</dbReference>
<dbReference type="Pfam" id="PF14478">
    <property type="entry name" value="DUF4430"/>
    <property type="match status" value="1"/>
</dbReference>
<organism evidence="3 4">
    <name type="scientific">Granulicatella adiacens ATCC 49175</name>
    <dbReference type="NCBI Taxonomy" id="638301"/>
    <lineage>
        <taxon>Bacteria</taxon>
        <taxon>Bacillati</taxon>
        <taxon>Bacillota</taxon>
        <taxon>Bacilli</taxon>
        <taxon>Lactobacillales</taxon>
        <taxon>Carnobacteriaceae</taxon>
        <taxon>Granulicatella</taxon>
    </lineage>
</organism>
<feature type="chain" id="PRO_5002990717" description="Transcobalamin-like C-terminal domain-containing protein" evidence="1">
    <location>
        <begin position="23"/>
        <end position="133"/>
    </location>
</feature>
<evidence type="ECO:0000256" key="1">
    <source>
        <dbReference type="SAM" id="SignalP"/>
    </source>
</evidence>
<dbReference type="EMBL" id="ACKZ01000029">
    <property type="protein sequence ID" value="EEW36518.1"/>
    <property type="molecule type" value="Genomic_DNA"/>
</dbReference>
<sequence length="133" mass="14286">MKKIIGILTAALLLTACGQAPANTNSTTTSVETTTAVQTTSVTLNITKDGQAIEGSPFTLTFKEGDNLLDVMKAQLKIVEKDGFISSINGVEQVPSEQKYWLFDVNGQMSPVGAKEVLLKAGDVIDWKLNKLQ</sequence>
<proteinExistence type="predicted"/>
<dbReference type="STRING" id="638301.HMPREF0444_1866"/>
<dbReference type="eggNOG" id="ENOG5030JNT">
    <property type="taxonomic scope" value="Bacteria"/>
</dbReference>
<dbReference type="Proteomes" id="UP000005926">
    <property type="component" value="Unassembled WGS sequence"/>
</dbReference>
<dbReference type="HOGENOM" id="CLU_111954_1_0_9"/>
<gene>
    <name evidence="3" type="ORF">HMPREF0444_1866</name>
</gene>
<evidence type="ECO:0000313" key="4">
    <source>
        <dbReference type="Proteomes" id="UP000005926"/>
    </source>
</evidence>
<dbReference type="PROSITE" id="PS51257">
    <property type="entry name" value="PROKAR_LIPOPROTEIN"/>
    <property type="match status" value="1"/>
</dbReference>
<reference evidence="3 4" key="1">
    <citation type="submission" date="2009-08" db="EMBL/GenBank/DDBJ databases">
        <authorList>
            <person name="Muzny D."/>
            <person name="Qin X."/>
            <person name="Deng J."/>
            <person name="Jiang H."/>
            <person name="Liu Y."/>
            <person name="Qu J."/>
            <person name="Song X.-Z."/>
            <person name="Zhang L."/>
            <person name="Thornton R."/>
            <person name="Coyle M."/>
            <person name="Francisco L."/>
            <person name="Jackson L."/>
            <person name="Javaid M."/>
            <person name="Korchina V."/>
            <person name="Kovar C."/>
            <person name="Mata R."/>
            <person name="Mathew T."/>
            <person name="Ngo R."/>
            <person name="Nguyen L."/>
            <person name="Nguyen N."/>
            <person name="Okwuonu G."/>
            <person name="Ongeri F."/>
            <person name="Pham C."/>
            <person name="Simmons D."/>
            <person name="Wilczek-Boney K."/>
            <person name="Hale W."/>
            <person name="Jakkamsetti A."/>
            <person name="Pham P."/>
            <person name="Ruth R."/>
            <person name="San Lucas F."/>
            <person name="Warren J."/>
            <person name="Zhang J."/>
            <person name="Zhao Z."/>
            <person name="Zhou C."/>
            <person name="Zhu D."/>
            <person name="Lee S."/>
            <person name="Bess C."/>
            <person name="Blankenburg K."/>
            <person name="Forbes L."/>
            <person name="Fu Q."/>
            <person name="Gubbala S."/>
            <person name="Hirani K."/>
            <person name="Jayaseelan J.C."/>
            <person name="Lara F."/>
            <person name="Munidasa M."/>
            <person name="Palculict T."/>
            <person name="Patil S."/>
            <person name="Pu L.-L."/>
            <person name="Saada N."/>
            <person name="Tang L."/>
            <person name="Weissenberger G."/>
            <person name="Zhu Y."/>
            <person name="Hemphill L."/>
            <person name="Shang Y."/>
            <person name="Youmans B."/>
            <person name="Ayvaz T."/>
            <person name="Ross M."/>
            <person name="Santibanez J."/>
            <person name="Aqrawi P."/>
            <person name="Gross S."/>
            <person name="Joshi V."/>
            <person name="Fowler G."/>
            <person name="Nazareth L."/>
            <person name="Reid J."/>
            <person name="Worley K."/>
            <person name="Petrosino J."/>
            <person name="Highlander S."/>
            <person name="Gibbs R."/>
        </authorList>
    </citation>
    <scope>NUCLEOTIDE SEQUENCE [LARGE SCALE GENOMIC DNA]</scope>
    <source>
        <strain evidence="3 4">ATCC 49175</strain>
    </source>
</reference>
<evidence type="ECO:0000259" key="2">
    <source>
        <dbReference type="Pfam" id="PF14478"/>
    </source>
</evidence>
<dbReference type="GeneID" id="78412377"/>
<evidence type="ECO:0000313" key="3">
    <source>
        <dbReference type="EMBL" id="EEW36518.1"/>
    </source>
</evidence>
<dbReference type="RefSeq" id="WP_005606522.1">
    <property type="nucleotide sequence ID" value="NZ_CP102283.1"/>
</dbReference>
<keyword evidence="4" id="KW-1185">Reference proteome</keyword>